<dbReference type="InterPro" id="IPR051469">
    <property type="entry name" value="FliN/MopA/SpaO"/>
</dbReference>
<dbReference type="RefSeq" id="WP_094276954.1">
    <property type="nucleotide sequence ID" value="NZ_NQJF01000002.1"/>
</dbReference>
<keyword evidence="4 7" id="KW-0145">Chemotaxis</keyword>
<keyword evidence="9" id="KW-0966">Cell projection</keyword>
<evidence type="ECO:0000256" key="6">
    <source>
        <dbReference type="ARBA" id="ARBA00023136"/>
    </source>
</evidence>
<keyword evidence="5 7" id="KW-0283">Flagellar rotation</keyword>
<keyword evidence="9" id="KW-0969">Cilium</keyword>
<evidence type="ECO:0000256" key="3">
    <source>
        <dbReference type="ARBA" id="ARBA00022475"/>
    </source>
</evidence>
<dbReference type="GO" id="GO:0005886">
    <property type="term" value="C:plasma membrane"/>
    <property type="evidence" value="ECO:0007669"/>
    <property type="project" value="UniProtKB-SubCell"/>
</dbReference>
<protein>
    <recommendedName>
        <fullName evidence="2 7">Flagellar motor switch protein FliN</fullName>
    </recommendedName>
</protein>
<evidence type="ECO:0000313" key="10">
    <source>
        <dbReference type="EMBL" id="TDW60228.1"/>
    </source>
</evidence>
<dbReference type="PANTHER" id="PTHR43484">
    <property type="match status" value="1"/>
</dbReference>
<dbReference type="SUPFAM" id="SSF101801">
    <property type="entry name" value="Surface presentation of antigens (SPOA)"/>
    <property type="match status" value="1"/>
</dbReference>
<dbReference type="EMBL" id="SODO01000003">
    <property type="protein sequence ID" value="TDW60228.1"/>
    <property type="molecule type" value="Genomic_DNA"/>
</dbReference>
<evidence type="ECO:0000313" key="12">
    <source>
        <dbReference type="Proteomes" id="UP000295058"/>
    </source>
</evidence>
<dbReference type="GO" id="GO:0003774">
    <property type="term" value="F:cytoskeletal motor activity"/>
    <property type="evidence" value="ECO:0007669"/>
    <property type="project" value="UniProtKB-UniRule"/>
</dbReference>
<reference evidence="9 11" key="1">
    <citation type="submission" date="2017-08" db="EMBL/GenBank/DDBJ databases">
        <title>Draft Genome Sequence of the Marine Bacterium Oceanimonas baumannii ATCC 700832.</title>
        <authorList>
            <person name="Mcclelland W.D."/>
            <person name="Brennan M.A."/>
            <person name="Trachtenberg A.M."/>
            <person name="Maclea K.S."/>
        </authorList>
    </citation>
    <scope>NUCLEOTIDE SEQUENCE [LARGE SCALE GENOMIC DNA]</scope>
    <source>
        <strain evidence="9 11">ATCC 700832</strain>
    </source>
</reference>
<organism evidence="9 11">
    <name type="scientific">Oceanimonas baumannii</name>
    <dbReference type="NCBI Taxonomy" id="129578"/>
    <lineage>
        <taxon>Bacteria</taxon>
        <taxon>Pseudomonadati</taxon>
        <taxon>Pseudomonadota</taxon>
        <taxon>Gammaproteobacteria</taxon>
        <taxon>Aeromonadales</taxon>
        <taxon>Aeromonadaceae</taxon>
        <taxon>Oceanimonas</taxon>
    </lineage>
</organism>
<dbReference type="Pfam" id="PF01052">
    <property type="entry name" value="FliMN_C"/>
    <property type="match status" value="1"/>
</dbReference>
<keyword evidence="3 7" id="KW-1003">Cell membrane</keyword>
<comment type="similarity">
    <text evidence="1 7">Belongs to the FliN/MopA/SpaO family.</text>
</comment>
<keyword evidence="9" id="KW-0282">Flagellum</keyword>
<dbReference type="GO" id="GO:0071973">
    <property type="term" value="P:bacterial-type flagellum-dependent cell motility"/>
    <property type="evidence" value="ECO:0007669"/>
    <property type="project" value="UniProtKB-UniRule"/>
</dbReference>
<comment type="function">
    <text evidence="7">FliN is one of three proteins (FliG, FliN, FliM) that form the rotor-mounted switch complex (C ring), located at the base of the basal body. This complex interacts with the CheY and CheZ chemotaxis proteins, in addition to contacting components of the motor that determine the direction of flagellar rotation.</text>
</comment>
<evidence type="ECO:0000256" key="4">
    <source>
        <dbReference type="ARBA" id="ARBA00022500"/>
    </source>
</evidence>
<dbReference type="EMBL" id="NQJF01000002">
    <property type="protein sequence ID" value="OYD25765.1"/>
    <property type="molecule type" value="Genomic_DNA"/>
</dbReference>
<reference evidence="10 12" key="2">
    <citation type="submission" date="2019-03" db="EMBL/GenBank/DDBJ databases">
        <title>Genomic Encyclopedia of Archaeal and Bacterial Type Strains, Phase II (KMG-II): from individual species to whole genera.</title>
        <authorList>
            <person name="Goeker M."/>
        </authorList>
    </citation>
    <scope>NUCLEOTIDE SEQUENCE [LARGE SCALE GENOMIC DNA]</scope>
    <source>
        <strain evidence="10 12">DSM 15594</strain>
    </source>
</reference>
<comment type="subcellular location">
    <subcellularLocation>
        <location evidence="7">Cell membrane</location>
        <topology evidence="7">Peripheral membrane protein</topology>
        <orientation evidence="7">Cytoplasmic side</orientation>
    </subcellularLocation>
    <subcellularLocation>
        <location evidence="7">Bacterial flagellum basal body</location>
    </subcellularLocation>
</comment>
<name>A0A235CPG9_9GAMM</name>
<evidence type="ECO:0000256" key="7">
    <source>
        <dbReference type="RuleBase" id="RU362074"/>
    </source>
</evidence>
<dbReference type="InterPro" id="IPR012826">
    <property type="entry name" value="FliN"/>
</dbReference>
<dbReference type="Proteomes" id="UP000295058">
    <property type="component" value="Unassembled WGS sequence"/>
</dbReference>
<dbReference type="GO" id="GO:0006935">
    <property type="term" value="P:chemotaxis"/>
    <property type="evidence" value="ECO:0007669"/>
    <property type="project" value="UniProtKB-KW"/>
</dbReference>
<dbReference type="PANTHER" id="PTHR43484:SF1">
    <property type="entry name" value="FLAGELLAR MOTOR SWITCH PROTEIN FLIN"/>
    <property type="match status" value="1"/>
</dbReference>
<dbReference type="NCBIfam" id="TIGR02480">
    <property type="entry name" value="fliN"/>
    <property type="match status" value="1"/>
</dbReference>
<evidence type="ECO:0000259" key="8">
    <source>
        <dbReference type="Pfam" id="PF01052"/>
    </source>
</evidence>
<sequence length="124" mass="13096">MTDIQQEENGLLAGDDLDSLFSDVAMEPEVAAAPQDTRDLDYFQQLPVKVTLEVASAEVSLGELMEAGEGAVIELNKAVGEPLDVKVNGALLAQGEVVVANGRYGVRLTRIVNRPASQAGANET</sequence>
<dbReference type="GO" id="GO:0009425">
    <property type="term" value="C:bacterial-type flagellum basal body"/>
    <property type="evidence" value="ECO:0007669"/>
    <property type="project" value="UniProtKB-SubCell"/>
</dbReference>
<gene>
    <name evidence="9" type="primary">fliN</name>
    <name evidence="9" type="ORF">B6S09_02680</name>
    <name evidence="10" type="ORF">LY04_01224</name>
</gene>
<dbReference type="InterPro" id="IPR001172">
    <property type="entry name" value="FliN_T3SS_HrcQb"/>
</dbReference>
<dbReference type="AlphaFoldDB" id="A0A235CPG9"/>
<keyword evidence="7" id="KW-0975">Bacterial flagellum</keyword>
<feature type="domain" description="Flagellar motor switch protein FliN-like C-terminal" evidence="8">
    <location>
        <begin position="44"/>
        <end position="112"/>
    </location>
</feature>
<evidence type="ECO:0000256" key="1">
    <source>
        <dbReference type="ARBA" id="ARBA00009226"/>
    </source>
</evidence>
<evidence type="ECO:0000256" key="2">
    <source>
        <dbReference type="ARBA" id="ARBA00021897"/>
    </source>
</evidence>
<dbReference type="OrthoDB" id="9773459at2"/>
<dbReference type="InterPro" id="IPR036429">
    <property type="entry name" value="SpoA-like_sf"/>
</dbReference>
<proteinExistence type="inferred from homology"/>
<comment type="caution">
    <text evidence="9">The sequence shown here is derived from an EMBL/GenBank/DDBJ whole genome shotgun (WGS) entry which is preliminary data.</text>
</comment>
<accession>A0A235CPG9</accession>
<evidence type="ECO:0000256" key="5">
    <source>
        <dbReference type="ARBA" id="ARBA00022779"/>
    </source>
</evidence>
<dbReference type="PRINTS" id="PR00956">
    <property type="entry name" value="FLGMOTORFLIN"/>
</dbReference>
<dbReference type="InterPro" id="IPR001543">
    <property type="entry name" value="FliN-like_C"/>
</dbReference>
<evidence type="ECO:0000313" key="11">
    <source>
        <dbReference type="Proteomes" id="UP000243640"/>
    </source>
</evidence>
<evidence type="ECO:0000313" key="9">
    <source>
        <dbReference type="EMBL" id="OYD25765.1"/>
    </source>
</evidence>
<keyword evidence="6 7" id="KW-0472">Membrane</keyword>
<dbReference type="Gene3D" id="2.30.330.10">
    <property type="entry name" value="SpoA-like"/>
    <property type="match status" value="1"/>
</dbReference>
<keyword evidence="12" id="KW-1185">Reference proteome</keyword>
<dbReference type="Proteomes" id="UP000243640">
    <property type="component" value="Unassembled WGS sequence"/>
</dbReference>